<dbReference type="PANTHER" id="PTHR47260:SF7">
    <property type="entry name" value="THIOESTERASE FAMILY PROTEIN (AFU_ORTHOLOGUE AFUA_1G10800)"/>
    <property type="match status" value="1"/>
</dbReference>
<dbReference type="RefSeq" id="XP_069228412.1">
    <property type="nucleotide sequence ID" value="XM_069374377.1"/>
</dbReference>
<feature type="domain" description="Thioesterase" evidence="1">
    <location>
        <begin position="116"/>
        <end position="177"/>
    </location>
</feature>
<reference evidence="2 3" key="1">
    <citation type="journal article" date="2020" name="Microbiol. Resour. Announc.">
        <title>Draft Genome Sequence of a Cladosporium Species Isolated from the Mesophotic Ascidian Didemnum maculosum.</title>
        <authorList>
            <person name="Gioti A."/>
            <person name="Siaperas R."/>
            <person name="Nikolaivits E."/>
            <person name="Le Goff G."/>
            <person name="Ouazzani J."/>
            <person name="Kotoulas G."/>
            <person name="Topakas E."/>
        </authorList>
    </citation>
    <scope>NUCLEOTIDE SEQUENCE [LARGE SCALE GENOMIC DNA]</scope>
    <source>
        <strain evidence="2 3">TM138-S3</strain>
    </source>
</reference>
<sequence length="219" mass="23040">MSAAPAVDTVNGIVSPPTDAETLTMFQPATPETLQINEHITTHPLAARLRAEPGVAESRPHLKIPDAMRPHNLTGGVLLGAGKIEVPPLSLAHPNEELPRLTQIAYLGPSLCGHPGIVHGGLLATLLDEGLARACFPALPNKVGVTASLKIDYRAPCPAGSYVVLKAETTKVEGRKAWVKGWIEQLTEDGEAGTKLVEAEALFIEPKGAASMARIYSGA</sequence>
<proteinExistence type="predicted"/>
<dbReference type="PANTHER" id="PTHR47260">
    <property type="entry name" value="UPF0644 PROTEIN PB2B4.06"/>
    <property type="match status" value="1"/>
</dbReference>
<gene>
    <name evidence="2" type="ORF">WHR41_05772</name>
</gene>
<evidence type="ECO:0000259" key="1">
    <source>
        <dbReference type="Pfam" id="PF03061"/>
    </source>
</evidence>
<dbReference type="AlphaFoldDB" id="A0AB34KNI1"/>
<dbReference type="InterPro" id="IPR006683">
    <property type="entry name" value="Thioestr_dom"/>
</dbReference>
<comment type="caution">
    <text evidence="2">The sequence shown here is derived from an EMBL/GenBank/DDBJ whole genome shotgun (WGS) entry which is preliminary data.</text>
</comment>
<dbReference type="Gene3D" id="3.10.129.10">
    <property type="entry name" value="Hotdog Thioesterase"/>
    <property type="match status" value="1"/>
</dbReference>
<dbReference type="InterPro" id="IPR029069">
    <property type="entry name" value="HotDog_dom_sf"/>
</dbReference>
<protein>
    <recommendedName>
        <fullName evidence="1">Thioesterase domain-containing protein</fullName>
    </recommendedName>
</protein>
<dbReference type="SUPFAM" id="SSF54637">
    <property type="entry name" value="Thioesterase/thiol ester dehydrase-isomerase"/>
    <property type="match status" value="1"/>
</dbReference>
<accession>A0AB34KNI1</accession>
<dbReference type="EMBL" id="JAAQHG020000020">
    <property type="protein sequence ID" value="KAL1585306.1"/>
    <property type="molecule type" value="Genomic_DNA"/>
</dbReference>
<dbReference type="Proteomes" id="UP000803884">
    <property type="component" value="Unassembled WGS sequence"/>
</dbReference>
<dbReference type="Pfam" id="PF03061">
    <property type="entry name" value="4HBT"/>
    <property type="match status" value="1"/>
</dbReference>
<name>A0AB34KNI1_9PEZI</name>
<evidence type="ECO:0000313" key="2">
    <source>
        <dbReference type="EMBL" id="KAL1585306.1"/>
    </source>
</evidence>
<evidence type="ECO:0000313" key="3">
    <source>
        <dbReference type="Proteomes" id="UP000803884"/>
    </source>
</evidence>
<dbReference type="InterPro" id="IPR052061">
    <property type="entry name" value="PTE-AB_protein"/>
</dbReference>
<dbReference type="GeneID" id="96007215"/>
<organism evidence="2 3">
    <name type="scientific">Cladosporium halotolerans</name>
    <dbReference type="NCBI Taxonomy" id="1052096"/>
    <lineage>
        <taxon>Eukaryota</taxon>
        <taxon>Fungi</taxon>
        <taxon>Dikarya</taxon>
        <taxon>Ascomycota</taxon>
        <taxon>Pezizomycotina</taxon>
        <taxon>Dothideomycetes</taxon>
        <taxon>Dothideomycetidae</taxon>
        <taxon>Cladosporiales</taxon>
        <taxon>Cladosporiaceae</taxon>
        <taxon>Cladosporium</taxon>
    </lineage>
</organism>
<keyword evidence="3" id="KW-1185">Reference proteome</keyword>
<dbReference type="CDD" id="cd03443">
    <property type="entry name" value="PaaI_thioesterase"/>
    <property type="match status" value="1"/>
</dbReference>